<feature type="transmembrane region" description="Helical" evidence="1">
    <location>
        <begin position="98"/>
        <end position="121"/>
    </location>
</feature>
<sequence length="260" mass="29130">MIMLLRVKAMYGKVISTLITGLWITEVIAILCLGVTSLIAMDVHPMTIDGAIICSPTYLPRYAFLFWVPVIVFESFLFSLALRIAYRNYLEIGDWRGASLLFVVLRDNFIFFICAFGAYIITAATWVDAEPRYFTVPISFSCSLTTVMGCRLILNLCEAYHHPRDPDATPLLSIWAAATAGNIRFRSMPRASRAVTSGWPRWRRPQSQLTIDNPPSPTRASMGWLDGCTTDGVPSEEPGMFKMQDIDLVEGQVMVEEVAQ</sequence>
<dbReference type="EMBL" id="KL142368">
    <property type="protein sequence ID" value="KDR83370.1"/>
    <property type="molecule type" value="Genomic_DNA"/>
</dbReference>
<evidence type="ECO:0000256" key="1">
    <source>
        <dbReference type="SAM" id="Phobius"/>
    </source>
</evidence>
<dbReference type="AlphaFoldDB" id="A0A067TJG3"/>
<dbReference type="Proteomes" id="UP000027222">
    <property type="component" value="Unassembled WGS sequence"/>
</dbReference>
<feature type="transmembrane region" description="Helical" evidence="1">
    <location>
        <begin position="61"/>
        <end position="86"/>
    </location>
</feature>
<accession>A0A067TJG3</accession>
<keyword evidence="1" id="KW-0812">Transmembrane</keyword>
<proteinExistence type="predicted"/>
<keyword evidence="1" id="KW-1133">Transmembrane helix</keyword>
<reference evidence="3" key="1">
    <citation type="journal article" date="2014" name="Proc. Natl. Acad. Sci. U.S.A.">
        <title>Extensive sampling of basidiomycete genomes demonstrates inadequacy of the white-rot/brown-rot paradigm for wood decay fungi.</title>
        <authorList>
            <person name="Riley R."/>
            <person name="Salamov A.A."/>
            <person name="Brown D.W."/>
            <person name="Nagy L.G."/>
            <person name="Floudas D."/>
            <person name="Held B.W."/>
            <person name="Levasseur A."/>
            <person name="Lombard V."/>
            <person name="Morin E."/>
            <person name="Otillar R."/>
            <person name="Lindquist E.A."/>
            <person name="Sun H."/>
            <person name="LaButti K.M."/>
            <person name="Schmutz J."/>
            <person name="Jabbour D."/>
            <person name="Luo H."/>
            <person name="Baker S.E."/>
            <person name="Pisabarro A.G."/>
            <person name="Walton J.D."/>
            <person name="Blanchette R.A."/>
            <person name="Henrissat B."/>
            <person name="Martin F."/>
            <person name="Cullen D."/>
            <person name="Hibbett D.S."/>
            <person name="Grigoriev I.V."/>
        </authorList>
    </citation>
    <scope>NUCLEOTIDE SEQUENCE [LARGE SCALE GENOMIC DNA]</scope>
    <source>
        <strain evidence="3">CBS 339.88</strain>
    </source>
</reference>
<dbReference type="OrthoDB" id="2638860at2759"/>
<keyword evidence="1" id="KW-0472">Membrane</keyword>
<dbReference type="STRING" id="685588.A0A067TJG3"/>
<gene>
    <name evidence="2" type="ORF">GALMADRAFT_637611</name>
</gene>
<organism evidence="2 3">
    <name type="scientific">Galerina marginata (strain CBS 339.88)</name>
    <dbReference type="NCBI Taxonomy" id="685588"/>
    <lineage>
        <taxon>Eukaryota</taxon>
        <taxon>Fungi</taxon>
        <taxon>Dikarya</taxon>
        <taxon>Basidiomycota</taxon>
        <taxon>Agaricomycotina</taxon>
        <taxon>Agaricomycetes</taxon>
        <taxon>Agaricomycetidae</taxon>
        <taxon>Agaricales</taxon>
        <taxon>Agaricineae</taxon>
        <taxon>Strophariaceae</taxon>
        <taxon>Galerina</taxon>
    </lineage>
</organism>
<protein>
    <submittedName>
        <fullName evidence="2">Uncharacterized protein</fullName>
    </submittedName>
</protein>
<feature type="transmembrane region" description="Helical" evidence="1">
    <location>
        <begin position="21"/>
        <end position="41"/>
    </location>
</feature>
<dbReference type="HOGENOM" id="CLU_1069765_0_0_1"/>
<name>A0A067TJG3_GALM3</name>
<evidence type="ECO:0000313" key="3">
    <source>
        <dbReference type="Proteomes" id="UP000027222"/>
    </source>
</evidence>
<evidence type="ECO:0000313" key="2">
    <source>
        <dbReference type="EMBL" id="KDR83370.1"/>
    </source>
</evidence>
<keyword evidence="3" id="KW-1185">Reference proteome</keyword>
<feature type="transmembrane region" description="Helical" evidence="1">
    <location>
        <begin position="133"/>
        <end position="154"/>
    </location>
</feature>